<dbReference type="OrthoDB" id="10642899at2759"/>
<keyword evidence="2" id="KW-1185">Reference proteome</keyword>
<accession>A0A6A5V8U7</accession>
<gene>
    <name evidence="1" type="ORF">BU23DRAFT_571270</name>
</gene>
<sequence length="300" mass="33514">MSHYSTGGGAIECFTRETIRACIEILQQIDATVATEVRGNRSLTKSLNVEIAQALLNDKEIDWPLGAVVGSRLWDYLNELVVTTTDLKILRAPHEEPRNMVMNRLPLFKDCTARQDPNGLIVSEAIPLTYHSGSTRRNFDESLGNLRSLEIQLRAMWWKKTVLSKERENMDDAKGQERSEAHVALKTSYVLKEPEKEFNPSSAATHLPPATHSALAVLQTPAAARPPPALVIVPQNPAAAHTPAKQPTWHFNQCLVPHVKWVGKPGENWYNYGEGHDDGDDVVSLQYCCWADLDMLDIET</sequence>
<reference evidence="1" key="1">
    <citation type="journal article" date="2020" name="Stud. Mycol.">
        <title>101 Dothideomycetes genomes: a test case for predicting lifestyles and emergence of pathogens.</title>
        <authorList>
            <person name="Haridas S."/>
            <person name="Albert R."/>
            <person name="Binder M."/>
            <person name="Bloem J."/>
            <person name="Labutti K."/>
            <person name="Salamov A."/>
            <person name="Andreopoulos B."/>
            <person name="Baker S."/>
            <person name="Barry K."/>
            <person name="Bills G."/>
            <person name="Bluhm B."/>
            <person name="Cannon C."/>
            <person name="Castanera R."/>
            <person name="Culley D."/>
            <person name="Daum C."/>
            <person name="Ezra D."/>
            <person name="Gonzalez J."/>
            <person name="Henrissat B."/>
            <person name="Kuo A."/>
            <person name="Liang C."/>
            <person name="Lipzen A."/>
            <person name="Lutzoni F."/>
            <person name="Magnuson J."/>
            <person name="Mondo S."/>
            <person name="Nolan M."/>
            <person name="Ohm R."/>
            <person name="Pangilinan J."/>
            <person name="Park H.-J."/>
            <person name="Ramirez L."/>
            <person name="Alfaro M."/>
            <person name="Sun H."/>
            <person name="Tritt A."/>
            <person name="Yoshinaga Y."/>
            <person name="Zwiers L.-H."/>
            <person name="Turgeon B."/>
            <person name="Goodwin S."/>
            <person name="Spatafora J."/>
            <person name="Crous P."/>
            <person name="Grigoriev I."/>
        </authorList>
    </citation>
    <scope>NUCLEOTIDE SEQUENCE</scope>
    <source>
        <strain evidence="1">CBS 107.79</strain>
    </source>
</reference>
<dbReference type="Proteomes" id="UP000800036">
    <property type="component" value="Unassembled WGS sequence"/>
</dbReference>
<evidence type="ECO:0000313" key="2">
    <source>
        <dbReference type="Proteomes" id="UP000800036"/>
    </source>
</evidence>
<evidence type="ECO:0000313" key="1">
    <source>
        <dbReference type="EMBL" id="KAF1969737.1"/>
    </source>
</evidence>
<dbReference type="EMBL" id="ML976706">
    <property type="protein sequence ID" value="KAF1969737.1"/>
    <property type="molecule type" value="Genomic_DNA"/>
</dbReference>
<protein>
    <submittedName>
        <fullName evidence="1">Uncharacterized protein</fullName>
    </submittedName>
</protein>
<name>A0A6A5V8U7_9PLEO</name>
<dbReference type="AlphaFoldDB" id="A0A6A5V8U7"/>
<proteinExistence type="predicted"/>
<organism evidence="1 2">
    <name type="scientific">Bimuria novae-zelandiae CBS 107.79</name>
    <dbReference type="NCBI Taxonomy" id="1447943"/>
    <lineage>
        <taxon>Eukaryota</taxon>
        <taxon>Fungi</taxon>
        <taxon>Dikarya</taxon>
        <taxon>Ascomycota</taxon>
        <taxon>Pezizomycotina</taxon>
        <taxon>Dothideomycetes</taxon>
        <taxon>Pleosporomycetidae</taxon>
        <taxon>Pleosporales</taxon>
        <taxon>Massarineae</taxon>
        <taxon>Didymosphaeriaceae</taxon>
        <taxon>Bimuria</taxon>
    </lineage>
</organism>